<evidence type="ECO:0000259" key="1">
    <source>
        <dbReference type="Pfam" id="PF25210"/>
    </source>
</evidence>
<name>A0ABC8KIK5_ERUVS</name>
<evidence type="ECO:0000313" key="3">
    <source>
        <dbReference type="Proteomes" id="UP001642260"/>
    </source>
</evidence>
<dbReference type="EMBL" id="CAKOAT010256265">
    <property type="protein sequence ID" value="CAH8358972.1"/>
    <property type="molecule type" value="Genomic_DNA"/>
</dbReference>
<dbReference type="SUPFAM" id="SSF117281">
    <property type="entry name" value="Kelch motif"/>
    <property type="match status" value="1"/>
</dbReference>
<keyword evidence="3" id="KW-1185">Reference proteome</keyword>
<dbReference type="Proteomes" id="UP001642260">
    <property type="component" value="Unassembled WGS sequence"/>
</dbReference>
<comment type="caution">
    <text evidence="2">The sequence shown here is derived from an EMBL/GenBank/DDBJ whole genome shotgun (WGS) entry which is preliminary data.</text>
</comment>
<reference evidence="2 3" key="1">
    <citation type="submission" date="2022-03" db="EMBL/GenBank/DDBJ databases">
        <authorList>
            <person name="Macdonald S."/>
            <person name="Ahmed S."/>
            <person name="Newling K."/>
        </authorList>
    </citation>
    <scope>NUCLEOTIDE SEQUENCE [LARGE SCALE GENOMIC DNA]</scope>
</reference>
<protein>
    <recommendedName>
        <fullName evidence="1">FKB95-like N-terminal Kelch domain-containing protein</fullName>
    </recommendedName>
</protein>
<dbReference type="SMART" id="SM00612">
    <property type="entry name" value="Kelch"/>
    <property type="match status" value="2"/>
</dbReference>
<dbReference type="Pfam" id="PF25210">
    <property type="entry name" value="Kelch_FKB95"/>
    <property type="match status" value="1"/>
</dbReference>
<proteinExistence type="predicted"/>
<dbReference type="Gene3D" id="2.120.10.80">
    <property type="entry name" value="Kelch-type beta propeller"/>
    <property type="match status" value="1"/>
</dbReference>
<dbReference type="PANTHER" id="PTHR24414">
    <property type="entry name" value="F-BOX/KELCH-REPEAT PROTEIN SKIP4"/>
    <property type="match status" value="1"/>
</dbReference>
<gene>
    <name evidence="2" type="ORF">ERUC_LOCUS24728</name>
</gene>
<sequence length="160" mass="17636">MIGGDEPSSSEVSVLDCRFNTWREAPRMREERSSSASSVIDGKIYVAGGCEDVNSENWVEVFDPKNQTWGNVTNPGTETHPGASVVSFGIGRKLYILGAEKEVVYDPDEASWNPIGLDADLVCAGSLFSGVIGDVMFLWIDGDFMWYDSKVKVMEAVVWR</sequence>
<dbReference type="InterPro" id="IPR057499">
    <property type="entry name" value="Kelch_FKB95"/>
</dbReference>
<feature type="domain" description="FKB95-like N-terminal Kelch" evidence="1">
    <location>
        <begin position="2"/>
        <end position="157"/>
    </location>
</feature>
<accession>A0ABC8KIK5</accession>
<dbReference type="PANTHER" id="PTHR24414:SF95">
    <property type="entry name" value="F-BOX DOMAIN-CONTAINING PROTEIN"/>
    <property type="match status" value="1"/>
</dbReference>
<dbReference type="AlphaFoldDB" id="A0ABC8KIK5"/>
<dbReference type="InterPro" id="IPR050354">
    <property type="entry name" value="F-box/kelch-repeat_ARATH"/>
</dbReference>
<organism evidence="2 3">
    <name type="scientific">Eruca vesicaria subsp. sativa</name>
    <name type="common">Garden rocket</name>
    <name type="synonym">Eruca sativa</name>
    <dbReference type="NCBI Taxonomy" id="29727"/>
    <lineage>
        <taxon>Eukaryota</taxon>
        <taxon>Viridiplantae</taxon>
        <taxon>Streptophyta</taxon>
        <taxon>Embryophyta</taxon>
        <taxon>Tracheophyta</taxon>
        <taxon>Spermatophyta</taxon>
        <taxon>Magnoliopsida</taxon>
        <taxon>eudicotyledons</taxon>
        <taxon>Gunneridae</taxon>
        <taxon>Pentapetalae</taxon>
        <taxon>rosids</taxon>
        <taxon>malvids</taxon>
        <taxon>Brassicales</taxon>
        <taxon>Brassicaceae</taxon>
        <taxon>Brassiceae</taxon>
        <taxon>Eruca</taxon>
    </lineage>
</organism>
<dbReference type="InterPro" id="IPR006652">
    <property type="entry name" value="Kelch_1"/>
</dbReference>
<dbReference type="InterPro" id="IPR015915">
    <property type="entry name" value="Kelch-typ_b-propeller"/>
</dbReference>
<evidence type="ECO:0000313" key="2">
    <source>
        <dbReference type="EMBL" id="CAH8358972.1"/>
    </source>
</evidence>